<dbReference type="GO" id="GO:0016903">
    <property type="term" value="F:oxidoreductase activity, acting on the aldehyde or oxo group of donors"/>
    <property type="evidence" value="ECO:0007669"/>
    <property type="project" value="InterPro"/>
</dbReference>
<accession>A0A844FB77</accession>
<organism evidence="3 4">
    <name type="scientific">Clostridium scindens (strain JCM 10418 / VPI 12708)</name>
    <dbReference type="NCBI Taxonomy" id="29347"/>
    <lineage>
        <taxon>Bacteria</taxon>
        <taxon>Bacillati</taxon>
        <taxon>Bacillota</taxon>
        <taxon>Clostridia</taxon>
        <taxon>Lachnospirales</taxon>
        <taxon>Lachnospiraceae</taxon>
    </lineage>
</organism>
<dbReference type="InterPro" id="IPR002869">
    <property type="entry name" value="Pyrv_flavodox_OxRed_cen"/>
</dbReference>
<dbReference type="InterPro" id="IPR019752">
    <property type="entry name" value="Pyrv/ketoisovalerate_OxRed_cat"/>
</dbReference>
<gene>
    <name evidence="3" type="ORF">FYJ37_07840</name>
</gene>
<keyword evidence="3" id="KW-0670">Pyruvate</keyword>
<dbReference type="Proteomes" id="UP000462363">
    <property type="component" value="Unassembled WGS sequence"/>
</dbReference>
<proteinExistence type="predicted"/>
<dbReference type="InterPro" id="IPR052198">
    <property type="entry name" value="IorB_Oxidoreductase"/>
</dbReference>
<evidence type="ECO:0000256" key="1">
    <source>
        <dbReference type="ARBA" id="ARBA00023002"/>
    </source>
</evidence>
<evidence type="ECO:0000313" key="4">
    <source>
        <dbReference type="Proteomes" id="UP000462363"/>
    </source>
</evidence>
<sequence length="202" mass="21459">MMNKNCLLCGVGGQGVVLASKLIAYAAMDKGMDVRTSETIGMAQRGGSVVSHVRMGTKIHSPMIPKGCADVIMAFEPAEAVRCLPYLKEGGVAVVNQKAVQPVTATLGGGGYDGEAMIAYLKKHVHQLYVIDGEAICQKAGSPKVLNVALLGVALGSKVLDIQMEDMKAELARRVKPRYAKMNVLALELGAAAVQSRDYKER</sequence>
<protein>
    <submittedName>
        <fullName evidence="3">Indolepyruvate oxidoreductase subunit beta</fullName>
    </submittedName>
</protein>
<feature type="domain" description="Pyruvate/ketoisovalerate oxidoreductase catalytic" evidence="2">
    <location>
        <begin position="12"/>
        <end position="191"/>
    </location>
</feature>
<dbReference type="SUPFAM" id="SSF53323">
    <property type="entry name" value="Pyruvate-ferredoxin oxidoreductase, PFOR, domain III"/>
    <property type="match status" value="1"/>
</dbReference>
<dbReference type="PANTHER" id="PTHR43854:SF1">
    <property type="entry name" value="INDOLEPYRUVATE OXIDOREDUCTASE SUBUNIT IORB"/>
    <property type="match status" value="1"/>
</dbReference>
<evidence type="ECO:0000313" key="3">
    <source>
        <dbReference type="EMBL" id="MSS40261.1"/>
    </source>
</evidence>
<dbReference type="EMBL" id="VUMB01000013">
    <property type="protein sequence ID" value="MSS40261.1"/>
    <property type="molecule type" value="Genomic_DNA"/>
</dbReference>
<comment type="caution">
    <text evidence="3">The sequence shown here is derived from an EMBL/GenBank/DDBJ whole genome shotgun (WGS) entry which is preliminary data.</text>
</comment>
<dbReference type="Gene3D" id="3.40.920.10">
    <property type="entry name" value="Pyruvate-ferredoxin oxidoreductase, PFOR, domain III"/>
    <property type="match status" value="1"/>
</dbReference>
<reference evidence="3 4" key="1">
    <citation type="submission" date="2019-08" db="EMBL/GenBank/DDBJ databases">
        <title>In-depth cultivation of the pig gut microbiome towards novel bacterial diversity and tailored functional studies.</title>
        <authorList>
            <person name="Wylensek D."/>
            <person name="Hitch T.C.A."/>
            <person name="Clavel T."/>
        </authorList>
    </citation>
    <scope>NUCLEOTIDE SEQUENCE [LARGE SCALE GENOMIC DNA]</scope>
    <source>
        <strain evidence="3 4">BL-389-WT-3D</strain>
    </source>
</reference>
<dbReference type="PANTHER" id="PTHR43854">
    <property type="entry name" value="INDOLEPYRUVATE OXIDOREDUCTASE SUBUNIT IORB"/>
    <property type="match status" value="1"/>
</dbReference>
<keyword evidence="1" id="KW-0560">Oxidoreductase</keyword>
<evidence type="ECO:0000259" key="2">
    <source>
        <dbReference type="Pfam" id="PF01558"/>
    </source>
</evidence>
<name>A0A844FB77_CLOSV</name>
<dbReference type="Pfam" id="PF01558">
    <property type="entry name" value="POR"/>
    <property type="match status" value="1"/>
</dbReference>
<dbReference type="AlphaFoldDB" id="A0A844FB77"/>